<name>A0A1H8RZK8_9EURY</name>
<keyword evidence="1" id="KW-0472">Membrane</keyword>
<evidence type="ECO:0000313" key="2">
    <source>
        <dbReference type="EMBL" id="SEO71644.1"/>
    </source>
</evidence>
<keyword evidence="3" id="KW-1185">Reference proteome</keyword>
<reference evidence="3" key="1">
    <citation type="submission" date="2016-10" db="EMBL/GenBank/DDBJ databases">
        <authorList>
            <person name="Varghese N."/>
            <person name="Submissions S."/>
        </authorList>
    </citation>
    <scope>NUCLEOTIDE SEQUENCE [LARGE SCALE GENOMIC DNA]</scope>
    <source>
        <strain evidence="3">CGMCC 1.10121</strain>
    </source>
</reference>
<feature type="transmembrane region" description="Helical" evidence="1">
    <location>
        <begin position="37"/>
        <end position="59"/>
    </location>
</feature>
<sequence>MNSLGALARLAIGVVSLLAVGAVVALVVGLLSTQTALVPASLVVALVILVVGGLTRLGIRGTDRTETPYW</sequence>
<proteinExistence type="predicted"/>
<dbReference type="RefSeq" id="WP_139246585.1">
    <property type="nucleotide sequence ID" value="NZ_FODV01000004.1"/>
</dbReference>
<dbReference type="Proteomes" id="UP000199126">
    <property type="component" value="Unassembled WGS sequence"/>
</dbReference>
<dbReference type="AlphaFoldDB" id="A0A1H8RZK8"/>
<evidence type="ECO:0000313" key="3">
    <source>
        <dbReference type="Proteomes" id="UP000199126"/>
    </source>
</evidence>
<keyword evidence="1" id="KW-0812">Transmembrane</keyword>
<accession>A0A1H8RZK8</accession>
<evidence type="ECO:0000256" key="1">
    <source>
        <dbReference type="SAM" id="Phobius"/>
    </source>
</evidence>
<keyword evidence="1" id="KW-1133">Transmembrane helix</keyword>
<gene>
    <name evidence="2" type="ORF">SAMN04487948_104335</name>
</gene>
<organism evidence="2 3">
    <name type="scientific">Halogranum amylolyticum</name>
    <dbReference type="NCBI Taxonomy" id="660520"/>
    <lineage>
        <taxon>Archaea</taxon>
        <taxon>Methanobacteriati</taxon>
        <taxon>Methanobacteriota</taxon>
        <taxon>Stenosarchaea group</taxon>
        <taxon>Halobacteria</taxon>
        <taxon>Halobacteriales</taxon>
        <taxon>Haloferacaceae</taxon>
    </lineage>
</organism>
<feature type="transmembrane region" description="Helical" evidence="1">
    <location>
        <begin position="7"/>
        <end position="31"/>
    </location>
</feature>
<dbReference type="EMBL" id="FODV01000004">
    <property type="protein sequence ID" value="SEO71644.1"/>
    <property type="molecule type" value="Genomic_DNA"/>
</dbReference>
<protein>
    <submittedName>
        <fullName evidence="2">Uncharacterized protein</fullName>
    </submittedName>
</protein>